<evidence type="ECO:0000313" key="4">
    <source>
        <dbReference type="Proteomes" id="UP000178187"/>
    </source>
</evidence>
<accession>A0A1G1KQJ5</accession>
<evidence type="ECO:0000313" key="3">
    <source>
        <dbReference type="EMBL" id="OGW95191.1"/>
    </source>
</evidence>
<dbReference type="AlphaFoldDB" id="A0A1G1KQJ5"/>
<dbReference type="Pfam" id="PF13624">
    <property type="entry name" value="SurA_N_3"/>
    <property type="match status" value="1"/>
</dbReference>
<name>A0A1G1KQJ5_9BACT</name>
<keyword evidence="2" id="KW-1133">Transmembrane helix</keyword>
<comment type="caution">
    <text evidence="3">The sequence shown here is derived from an EMBL/GenBank/DDBJ whole genome shotgun (WGS) entry which is preliminary data.</text>
</comment>
<feature type="compositionally biased region" description="Basic and acidic residues" evidence="1">
    <location>
        <begin position="91"/>
        <end position="123"/>
    </location>
</feature>
<feature type="region of interest" description="Disordered" evidence="1">
    <location>
        <begin position="72"/>
        <end position="123"/>
    </location>
</feature>
<reference evidence="3 4" key="1">
    <citation type="journal article" date="2016" name="Nat. Commun.">
        <title>Thousands of microbial genomes shed light on interconnected biogeochemical processes in an aquifer system.</title>
        <authorList>
            <person name="Anantharaman K."/>
            <person name="Brown C.T."/>
            <person name="Hug L.A."/>
            <person name="Sharon I."/>
            <person name="Castelle C.J."/>
            <person name="Probst A.J."/>
            <person name="Thomas B.C."/>
            <person name="Singh A."/>
            <person name="Wilkins M.J."/>
            <person name="Karaoz U."/>
            <person name="Brodie E.L."/>
            <person name="Williams K.H."/>
            <person name="Hubbard S.S."/>
            <person name="Banfield J.F."/>
        </authorList>
    </citation>
    <scope>NUCLEOTIDE SEQUENCE [LARGE SCALE GENOMIC DNA]</scope>
</reference>
<organism evidence="3 4">
    <name type="scientific">Candidatus Danuiimicrobium aquiferis</name>
    <dbReference type="NCBI Taxonomy" id="1801832"/>
    <lineage>
        <taxon>Bacteria</taxon>
        <taxon>Pseudomonadati</taxon>
        <taxon>Candidatus Omnitrophota</taxon>
        <taxon>Candidatus Danuiimicrobium</taxon>
    </lineage>
</organism>
<proteinExistence type="predicted"/>
<dbReference type="SUPFAM" id="SSF109998">
    <property type="entry name" value="Triger factor/SurA peptide-binding domain-like"/>
    <property type="match status" value="1"/>
</dbReference>
<keyword evidence="2" id="KW-0812">Transmembrane</keyword>
<dbReference type="EMBL" id="MHFR01000068">
    <property type="protein sequence ID" value="OGW95191.1"/>
    <property type="molecule type" value="Genomic_DNA"/>
</dbReference>
<feature type="transmembrane region" description="Helical" evidence="2">
    <location>
        <begin position="12"/>
        <end position="30"/>
    </location>
</feature>
<gene>
    <name evidence="3" type="ORF">A3G33_04480</name>
</gene>
<dbReference type="InterPro" id="IPR027304">
    <property type="entry name" value="Trigger_fact/SurA_dom_sf"/>
</dbReference>
<dbReference type="Proteomes" id="UP000178187">
    <property type="component" value="Unassembled WGS sequence"/>
</dbReference>
<sequence>MLPFFRKNIKFIIWIIVLSFVIWGAGSFVASRSSSSSYAGSAFGKNISITEFQSMLRFYDIMTRSGIIALQRKTEEKKPETQSTPTPPSAETKEIAENAKRYKEPEPLTEDPKSSEKPEPPTYEEVRSLAWQSIIFSEEAKRMKMEVSNDEVSREILKLFSSESGGFSPAFYQMWVKNQYRGRPREFEEAIRKYICARKIRETILKDVPAEEVEKRWMEWMMKTMGDAHFKDYTLQPSAE</sequence>
<protein>
    <recommendedName>
        <fullName evidence="5">PpiC domain-containing protein</fullName>
    </recommendedName>
</protein>
<keyword evidence="2" id="KW-0472">Membrane</keyword>
<evidence type="ECO:0000256" key="1">
    <source>
        <dbReference type="SAM" id="MobiDB-lite"/>
    </source>
</evidence>
<evidence type="ECO:0000256" key="2">
    <source>
        <dbReference type="SAM" id="Phobius"/>
    </source>
</evidence>
<evidence type="ECO:0008006" key="5">
    <source>
        <dbReference type="Google" id="ProtNLM"/>
    </source>
</evidence>